<dbReference type="PRINTS" id="PR00419">
    <property type="entry name" value="ADXRDTASE"/>
</dbReference>
<protein>
    <recommendedName>
        <fullName evidence="1">Amine oxidase domain-containing protein</fullName>
    </recommendedName>
</protein>
<evidence type="ECO:0000313" key="3">
    <source>
        <dbReference type="Proteomes" id="UP000177159"/>
    </source>
</evidence>
<accession>A0A1F7GWP4</accession>
<dbReference type="AlphaFoldDB" id="A0A1F7GWP4"/>
<dbReference type="EMBL" id="MFZM01000024">
    <property type="protein sequence ID" value="OGK23184.1"/>
    <property type="molecule type" value="Genomic_DNA"/>
</dbReference>
<dbReference type="InterPro" id="IPR036188">
    <property type="entry name" value="FAD/NAD-bd_sf"/>
</dbReference>
<name>A0A1F7GWP4_9BACT</name>
<evidence type="ECO:0000259" key="1">
    <source>
        <dbReference type="Pfam" id="PF01593"/>
    </source>
</evidence>
<dbReference type="SUPFAM" id="SSF51905">
    <property type="entry name" value="FAD/NAD(P)-binding domain"/>
    <property type="match status" value="1"/>
</dbReference>
<dbReference type="Pfam" id="PF01593">
    <property type="entry name" value="Amino_oxidase"/>
    <property type="match status" value="1"/>
</dbReference>
<dbReference type="PANTHER" id="PTHR21197:SF0">
    <property type="entry name" value="UDP-GALACTOPYRANOSE MUTASE"/>
    <property type="match status" value="1"/>
</dbReference>
<organism evidence="2 3">
    <name type="scientific">Candidatus Roizmanbacteria bacterium RIFCSPHIGHO2_02_FULL_37_24</name>
    <dbReference type="NCBI Taxonomy" id="1802037"/>
    <lineage>
        <taxon>Bacteria</taxon>
        <taxon>Candidatus Roizmaniibacteriota</taxon>
    </lineage>
</organism>
<comment type="caution">
    <text evidence="2">The sequence shown here is derived from an EMBL/GenBank/DDBJ whole genome shotgun (WGS) entry which is preliminary data.</text>
</comment>
<dbReference type="GO" id="GO:0050660">
    <property type="term" value="F:flavin adenine dinucleotide binding"/>
    <property type="evidence" value="ECO:0007669"/>
    <property type="project" value="TreeGrafter"/>
</dbReference>
<dbReference type="Proteomes" id="UP000177159">
    <property type="component" value="Unassembled WGS sequence"/>
</dbReference>
<dbReference type="GO" id="GO:0005829">
    <property type="term" value="C:cytosol"/>
    <property type="evidence" value="ECO:0007669"/>
    <property type="project" value="TreeGrafter"/>
</dbReference>
<gene>
    <name evidence="2" type="ORF">A3C24_00815</name>
</gene>
<dbReference type="InterPro" id="IPR002937">
    <property type="entry name" value="Amino_oxidase"/>
</dbReference>
<dbReference type="Gene3D" id="3.50.50.60">
    <property type="entry name" value="FAD/NAD(P)-binding domain"/>
    <property type="match status" value="1"/>
</dbReference>
<evidence type="ECO:0000313" key="2">
    <source>
        <dbReference type="EMBL" id="OGK23184.1"/>
    </source>
</evidence>
<dbReference type="PANTHER" id="PTHR21197">
    <property type="entry name" value="UDP-GALACTOPYRANOSE MUTASE"/>
    <property type="match status" value="1"/>
</dbReference>
<feature type="domain" description="Amine oxidase" evidence="1">
    <location>
        <begin position="17"/>
        <end position="434"/>
    </location>
</feature>
<dbReference type="GO" id="GO:0008767">
    <property type="term" value="F:UDP-galactopyranose mutase activity"/>
    <property type="evidence" value="ECO:0007669"/>
    <property type="project" value="TreeGrafter"/>
</dbReference>
<sequence length="462" mass="52602">MVKNNKKTHVVIAGAGVAGLSAAWKLCEEGYPVTVLERESEVGGLSKTVSYKGFLFDYSAHRFNSDNPEIVSRFKKIVGKRLIRRQKKALIYHWGKYVIYPPLALEIVRTMPPWLVVRSGMEFLAVALKSFFVAPKGKSFSDWTRARFGKTLSMHLNEKYAEKLWKMPVHKLSGDWASTRVGGFKLKDFLLGLFSKLGYQRAYSQSHPDSDWFYYSDEGIGHFPKGLVREIKKLGGDVRVSSPVVGVQKKAKGYTVSFLNKSSIRTIAADIVISTMPLDHLSNILKPSVPSDVKKAVSSLGYLAVIMVNVLIKKKEINDASWIYYPDGDLIFNYIMEFRNWSKKMASPGKTSLCVNITCRVGDETWKMKDADLTKRVISDLEKVRMVKKDDVYDGFVVRLPYAYPVYDIHYKRKLKKIQEYISALPDFYVTGRTGNFKYINSDKAMEDGIDLAEKIIRTQKR</sequence>
<reference evidence="2 3" key="1">
    <citation type="journal article" date="2016" name="Nat. Commun.">
        <title>Thousands of microbial genomes shed light on interconnected biogeochemical processes in an aquifer system.</title>
        <authorList>
            <person name="Anantharaman K."/>
            <person name="Brown C.T."/>
            <person name="Hug L.A."/>
            <person name="Sharon I."/>
            <person name="Castelle C.J."/>
            <person name="Probst A.J."/>
            <person name="Thomas B.C."/>
            <person name="Singh A."/>
            <person name="Wilkins M.J."/>
            <person name="Karaoz U."/>
            <person name="Brodie E.L."/>
            <person name="Williams K.H."/>
            <person name="Hubbard S.S."/>
            <person name="Banfield J.F."/>
        </authorList>
    </citation>
    <scope>NUCLEOTIDE SEQUENCE [LARGE SCALE GENOMIC DNA]</scope>
</reference>
<proteinExistence type="predicted"/>
<dbReference type="GO" id="GO:0016491">
    <property type="term" value="F:oxidoreductase activity"/>
    <property type="evidence" value="ECO:0007669"/>
    <property type="project" value="InterPro"/>
</dbReference>